<feature type="domain" description="Fucosyltransferase C-terminal" evidence="5">
    <location>
        <begin position="570"/>
        <end position="710"/>
    </location>
</feature>
<dbReference type="InterPro" id="IPR029044">
    <property type="entry name" value="Nucleotide-diphossugar_trans"/>
</dbReference>
<dbReference type="Pfam" id="PF01755">
    <property type="entry name" value="Glyco_transf_25"/>
    <property type="match status" value="1"/>
</dbReference>
<dbReference type="SUPFAM" id="SSF53756">
    <property type="entry name" value="UDP-Glycosyltransferase/glycogen phosphorylase"/>
    <property type="match status" value="1"/>
</dbReference>
<evidence type="ECO:0000256" key="3">
    <source>
        <dbReference type="ARBA" id="ARBA00022679"/>
    </source>
</evidence>
<evidence type="ECO:0008006" key="9">
    <source>
        <dbReference type="Google" id="ProtNLM"/>
    </source>
</evidence>
<feature type="domain" description="Glycosyl transferase family 25" evidence="6">
    <location>
        <begin position="1050"/>
        <end position="1233"/>
    </location>
</feature>
<evidence type="ECO:0000256" key="4">
    <source>
        <dbReference type="SAM" id="MobiDB-lite"/>
    </source>
</evidence>
<dbReference type="InterPro" id="IPR038577">
    <property type="entry name" value="GT10-like_C_sf"/>
</dbReference>
<evidence type="ECO:0000313" key="8">
    <source>
        <dbReference type="EMBL" id="QHU18407.1"/>
    </source>
</evidence>
<comment type="similarity">
    <text evidence="1">Belongs to the glycosyltransferase 10 family.</text>
</comment>
<evidence type="ECO:0000259" key="7">
    <source>
        <dbReference type="Pfam" id="PF24785"/>
    </source>
</evidence>
<keyword evidence="3" id="KW-0808">Transferase</keyword>
<sequence length="1649" mass="188488">MRIGITVQFQFSFFSAGSPQTALSAAETYRLKGHEVTFINVGDVKEVTWWDDVKGVRSDWKIVHASDLPDNAEYDLCIEIGSHILKPAGRKAFKKCVWLSRKPMLYSDIESSLFPITHAQRNLDGVSEIWLLKEFTTSDDIQYAELLFRLPVRVLPYMWTSSAVEFHRQENKCPVWHQVSEMNEVKGKPWSIHICETNTSSASSCTVPLFIMREIKKKCDIPLSPMIKIHNADNIKQSQFFRYNILGHTFSDIQDMSGTFVGRQRIIDFVYDPMSIIVSHSRFMNIRAYLLDCIWVGIPLIHNSTVLKELGGYLAEGYYHDNCIREAKSAFERITKYAKGASVDELIAMRKKIIDRFTPFSESLSVEWNAAASEVGQGRMMFFEKVVAPTLSPIPVSASAVPSAVPSAAPSAALALAPANQQKKSLTVGFSDMWVGFNPEYNQFLLMMREMGKHLQSGERDVIGVDAKAVKEDMMDLVIFGPFGDDWKAISKTIPKIHYTGENTPPIEREDVRLNLGYEHRVFNDGSYLRLPLWMLEINWFQGDTERIGNPKPIPIDRCCKVNEKELYMKEKFCAFVVTNPCQPMRNSAFQWLNNYKNVDSAGRLFNNMGDKIFAGLGGGGGELKKLEFLKEYKFCLAYENASSPGYTTEKLLHAKAAGCIPIYWGDPRVERDFDTSGFIDARNVLTSGELVRLVKEVDTNYSEWIKMFRKPALDEVRRDQTRRTLAECAKRMWLLALKDEKEFSKAPSMIGYTEDLPLPLPLVKAIATETKTITPPLTKPKPVIEETIFITACNGKFLPSLQIMLQMLSQHSKNIRMIVYFMADIPVDIEQKFIETFPFTEIRRFPTEVPGDFQDLWAPEHFAWKIWLMKEAVNNSAFSGKIIFYMDAGATMVRWPQGWVSAVAEYGICVLEDPREFNKYRCHREFVKAMSLTTEELDANQIWAGSMAFVSGHTLASKILNEAWTWAQKRPVIVGAKWTGQNMDGHFIGHRHDQSILSVLCKRNKCAALPLDEIYCDVSLHNTYVKGKFLYVHRGMFKVHEPIVAGIDEAWVINLDRRADRLAKFKEGHKDLADRLMRLPAFEGTKLKLTPNIARLFKPHDFNWKKPVMGCALSHLAVWLQLSIERPEINTYLILEDDARLDPKWRQAWEKVEQEKAFPADWDVIYLGGILPPNRQGFEDMCVEMVNDYVGRVRKNSVFGQNPPNRYFHFCAYAYVLTKKGAQKILDVLKAKDGYWTSADHMICNIGEVLNIYFLHPLIAGCYQDDDPVYQKSLFNDFSRVDNFDSDLWNNKEHFSKEEVAKILDGAAPLDILGALEDARNSQISAPASVPAEKARAPEPMPESKPAPLVETSAKRRIISIGFKTDSSIWHEYAWLKQILFENAGISMNVEMLENDVPPPKDEPIVYIQRPHGENTRKTLMRWTAMGAKFYVLHVSDEYGTDPVDFYEWPSCLGVLRNYVRPDVQESDRVRILPLGFHWAITNGLPLARTPRPPFREYVWSFIGTGWNGRGAKLEALNSLPVEKRCVLQEDWNSPKMLGREETLSVMLNSWCIPCPAGQNSETYRFYEALEAGAVPILVKGDVTEVYLQYLQKWLPLLTADNWGHAAQLIFTLKNTPEVYEQYRNHILNAWENMKNDVRGFVKGVYRV</sequence>
<feature type="domain" description="RXYLT1 C-terminal" evidence="7">
    <location>
        <begin position="1497"/>
        <end position="1615"/>
    </location>
</feature>
<dbReference type="Gene3D" id="3.40.50.11650">
    <property type="entry name" value="Glycosyl transferase family 10, N-terminal domain"/>
    <property type="match status" value="1"/>
</dbReference>
<dbReference type="GO" id="GO:0016020">
    <property type="term" value="C:membrane"/>
    <property type="evidence" value="ECO:0007669"/>
    <property type="project" value="InterPro"/>
</dbReference>
<name>A0A6C0KNU5_9ZZZZ</name>
<evidence type="ECO:0000256" key="1">
    <source>
        <dbReference type="ARBA" id="ARBA00008919"/>
    </source>
</evidence>
<reference evidence="8" key="1">
    <citation type="journal article" date="2020" name="Nature">
        <title>Giant virus diversity and host interactions through global metagenomics.</title>
        <authorList>
            <person name="Schulz F."/>
            <person name="Roux S."/>
            <person name="Paez-Espino D."/>
            <person name="Jungbluth S."/>
            <person name="Walsh D.A."/>
            <person name="Denef V.J."/>
            <person name="McMahon K.D."/>
            <person name="Konstantinidis K.T."/>
            <person name="Eloe-Fadrosh E.A."/>
            <person name="Kyrpides N.C."/>
            <person name="Woyke T."/>
        </authorList>
    </citation>
    <scope>NUCLEOTIDE SEQUENCE</scope>
    <source>
        <strain evidence="8">GVMAG-S-3300013006-138</strain>
    </source>
</reference>
<feature type="region of interest" description="Disordered" evidence="4">
    <location>
        <begin position="1327"/>
        <end position="1350"/>
    </location>
</feature>
<evidence type="ECO:0000256" key="2">
    <source>
        <dbReference type="ARBA" id="ARBA00022676"/>
    </source>
</evidence>
<keyword evidence="2" id="KW-0328">Glycosyltransferase</keyword>
<dbReference type="Pfam" id="PF24785">
    <property type="entry name" value="RXYLT1_C"/>
    <property type="match status" value="1"/>
</dbReference>
<dbReference type="InterPro" id="IPR001503">
    <property type="entry name" value="Glyco_trans_10"/>
</dbReference>
<dbReference type="Pfam" id="PF00852">
    <property type="entry name" value="Glyco_transf_10"/>
    <property type="match status" value="1"/>
</dbReference>
<dbReference type="InterPro" id="IPR057538">
    <property type="entry name" value="RXYLT1_C"/>
</dbReference>
<organism evidence="8">
    <name type="scientific">viral metagenome</name>
    <dbReference type="NCBI Taxonomy" id="1070528"/>
    <lineage>
        <taxon>unclassified sequences</taxon>
        <taxon>metagenomes</taxon>
        <taxon>organismal metagenomes</taxon>
    </lineage>
</organism>
<dbReference type="InterPro" id="IPR002654">
    <property type="entry name" value="Glyco_trans_25"/>
</dbReference>
<evidence type="ECO:0000259" key="6">
    <source>
        <dbReference type="Pfam" id="PF01755"/>
    </source>
</evidence>
<dbReference type="InterPro" id="IPR042574">
    <property type="entry name" value="FucT_N_sf"/>
</dbReference>
<proteinExistence type="inferred from homology"/>
<dbReference type="Gene3D" id="3.40.50.11660">
    <property type="entry name" value="Glycosyl transferase family 10, C-terminal domain"/>
    <property type="match status" value="1"/>
</dbReference>
<dbReference type="PANTHER" id="PTHR11929:SF194">
    <property type="entry name" value="ALPHA-(1,3)-FUCOSYLTRANSFERASE 10"/>
    <property type="match status" value="1"/>
</dbReference>
<dbReference type="SUPFAM" id="SSF53448">
    <property type="entry name" value="Nucleotide-diphospho-sugar transferases"/>
    <property type="match status" value="1"/>
</dbReference>
<dbReference type="PANTHER" id="PTHR11929">
    <property type="entry name" value="ALPHA- 1,3 -FUCOSYLTRANSFERASE"/>
    <property type="match status" value="1"/>
</dbReference>
<dbReference type="CDD" id="cd06532">
    <property type="entry name" value="Glyco_transf_25"/>
    <property type="match status" value="1"/>
</dbReference>
<dbReference type="Pfam" id="PF10933">
    <property type="entry name" value="DUF2827"/>
    <property type="match status" value="1"/>
</dbReference>
<dbReference type="EMBL" id="MN740930">
    <property type="protein sequence ID" value="QHU18407.1"/>
    <property type="molecule type" value="Genomic_DNA"/>
</dbReference>
<accession>A0A6C0KNU5</accession>
<dbReference type="InterPro" id="IPR055270">
    <property type="entry name" value="Glyco_tran_10_C"/>
</dbReference>
<dbReference type="InterPro" id="IPR021234">
    <property type="entry name" value="DUF2827"/>
</dbReference>
<evidence type="ECO:0000259" key="5">
    <source>
        <dbReference type="Pfam" id="PF00852"/>
    </source>
</evidence>
<protein>
    <recommendedName>
        <fullName evidence="9">Alpha-(1,3)-fucosyltransferase FucT N-terminal domain-containing protein</fullName>
    </recommendedName>
</protein>
<dbReference type="GO" id="GO:0008417">
    <property type="term" value="F:fucosyltransferase activity"/>
    <property type="evidence" value="ECO:0007669"/>
    <property type="project" value="InterPro"/>
</dbReference>